<dbReference type="Proteomes" id="UP001162060">
    <property type="component" value="Unassembled WGS sequence"/>
</dbReference>
<proteinExistence type="predicted"/>
<accession>A0AAV1TRU6</accession>
<gene>
    <name evidence="1" type="ORF">PM001_LOCUS10269</name>
</gene>
<reference evidence="1" key="1">
    <citation type="submission" date="2024-01" db="EMBL/GenBank/DDBJ databases">
        <authorList>
            <person name="Webb A."/>
        </authorList>
    </citation>
    <scope>NUCLEOTIDE SEQUENCE</scope>
    <source>
        <strain evidence="1">Pm1</strain>
    </source>
</reference>
<name>A0AAV1TRU6_9STRA</name>
<dbReference type="AlphaFoldDB" id="A0AAV1TRU6"/>
<organism evidence="1 2">
    <name type="scientific">Peronospora matthiolae</name>
    <dbReference type="NCBI Taxonomy" id="2874970"/>
    <lineage>
        <taxon>Eukaryota</taxon>
        <taxon>Sar</taxon>
        <taxon>Stramenopiles</taxon>
        <taxon>Oomycota</taxon>
        <taxon>Peronosporomycetes</taxon>
        <taxon>Peronosporales</taxon>
        <taxon>Peronosporaceae</taxon>
        <taxon>Peronospora</taxon>
    </lineage>
</organism>
<evidence type="ECO:0000313" key="2">
    <source>
        <dbReference type="Proteomes" id="UP001162060"/>
    </source>
</evidence>
<evidence type="ECO:0000313" key="1">
    <source>
        <dbReference type="EMBL" id="CAK7925119.1"/>
    </source>
</evidence>
<comment type="caution">
    <text evidence="1">The sequence shown here is derived from an EMBL/GenBank/DDBJ whole genome shotgun (WGS) entry which is preliminary data.</text>
</comment>
<protein>
    <submittedName>
        <fullName evidence="1">Uncharacterized protein</fullName>
    </submittedName>
</protein>
<dbReference type="EMBL" id="CAKLBY020000086">
    <property type="protein sequence ID" value="CAK7925119.1"/>
    <property type="molecule type" value="Genomic_DNA"/>
</dbReference>
<sequence>MGEYIKTEKRTLETSPLYDHGSPQLATEVGVGRHVDRKQGHVSLNWTGVT</sequence>